<evidence type="ECO:0000259" key="1">
    <source>
        <dbReference type="Pfam" id="PF07969"/>
    </source>
</evidence>
<feature type="non-terminal residue" evidence="2">
    <location>
        <position position="1"/>
    </location>
</feature>
<evidence type="ECO:0000313" key="3">
    <source>
        <dbReference type="Proteomes" id="UP000824118"/>
    </source>
</evidence>
<dbReference type="PANTHER" id="PTHR22642">
    <property type="entry name" value="IMIDAZOLONEPROPIONASE"/>
    <property type="match status" value="1"/>
</dbReference>
<dbReference type="GO" id="GO:0016810">
    <property type="term" value="F:hydrolase activity, acting on carbon-nitrogen (but not peptide) bonds"/>
    <property type="evidence" value="ECO:0007669"/>
    <property type="project" value="InterPro"/>
</dbReference>
<dbReference type="Gene3D" id="3.20.20.140">
    <property type="entry name" value="Metal-dependent hydrolases"/>
    <property type="match status" value="1"/>
</dbReference>
<name>A0A9D1LZI7_9FIRM</name>
<dbReference type="Proteomes" id="UP000824118">
    <property type="component" value="Unassembled WGS sequence"/>
</dbReference>
<dbReference type="SUPFAM" id="SSF51556">
    <property type="entry name" value="Metallo-dependent hydrolases"/>
    <property type="match status" value="1"/>
</dbReference>
<gene>
    <name evidence="2" type="ORF">IAD22_07590</name>
</gene>
<feature type="domain" description="Amidohydrolase 3" evidence="1">
    <location>
        <begin position="3"/>
        <end position="342"/>
    </location>
</feature>
<dbReference type="InterPro" id="IPR013108">
    <property type="entry name" value="Amidohydro_3"/>
</dbReference>
<dbReference type="InterPro" id="IPR011059">
    <property type="entry name" value="Metal-dep_hydrolase_composite"/>
</dbReference>
<dbReference type="EMBL" id="DVNG01000113">
    <property type="protein sequence ID" value="HIU50859.1"/>
    <property type="molecule type" value="Genomic_DNA"/>
</dbReference>
<dbReference type="InterPro" id="IPR032466">
    <property type="entry name" value="Metal_Hydrolase"/>
</dbReference>
<dbReference type="AlphaFoldDB" id="A0A9D1LZI7"/>
<evidence type="ECO:0000313" key="2">
    <source>
        <dbReference type="EMBL" id="HIU50859.1"/>
    </source>
</evidence>
<dbReference type="SUPFAM" id="SSF51338">
    <property type="entry name" value="Composite domain of metallo-dependent hydrolases"/>
    <property type="match status" value="1"/>
</dbReference>
<reference evidence="2" key="1">
    <citation type="submission" date="2020-10" db="EMBL/GenBank/DDBJ databases">
        <authorList>
            <person name="Gilroy R."/>
        </authorList>
    </citation>
    <scope>NUCLEOTIDE SEQUENCE</scope>
    <source>
        <strain evidence="2">ChiGjej1B1-1684</strain>
    </source>
</reference>
<organism evidence="2 3">
    <name type="scientific">Candidatus Limousia pullorum</name>
    <dbReference type="NCBI Taxonomy" id="2840860"/>
    <lineage>
        <taxon>Bacteria</taxon>
        <taxon>Bacillati</taxon>
        <taxon>Bacillota</taxon>
        <taxon>Clostridia</taxon>
        <taxon>Eubacteriales</taxon>
        <taxon>Oscillospiraceae</taxon>
        <taxon>Oscillospiraceae incertae sedis</taxon>
        <taxon>Candidatus Limousia</taxon>
    </lineage>
</organism>
<proteinExistence type="predicted"/>
<reference evidence="2" key="2">
    <citation type="journal article" date="2021" name="PeerJ">
        <title>Extensive microbial diversity within the chicken gut microbiome revealed by metagenomics and culture.</title>
        <authorList>
            <person name="Gilroy R."/>
            <person name="Ravi A."/>
            <person name="Getino M."/>
            <person name="Pursley I."/>
            <person name="Horton D.L."/>
            <person name="Alikhan N.F."/>
            <person name="Baker D."/>
            <person name="Gharbi K."/>
            <person name="Hall N."/>
            <person name="Watson M."/>
            <person name="Adriaenssens E.M."/>
            <person name="Foster-Nyarko E."/>
            <person name="Jarju S."/>
            <person name="Secka A."/>
            <person name="Antonio M."/>
            <person name="Oren A."/>
            <person name="Chaudhuri R.R."/>
            <person name="La Ragione R."/>
            <person name="Hildebrand F."/>
            <person name="Pallen M.J."/>
        </authorList>
    </citation>
    <scope>NUCLEOTIDE SEQUENCE</scope>
    <source>
        <strain evidence="2">ChiGjej1B1-1684</strain>
    </source>
</reference>
<protein>
    <submittedName>
        <fullName evidence="2">Amidohydrolase family protein</fullName>
    </submittedName>
</protein>
<accession>A0A9D1LZI7</accession>
<dbReference type="Pfam" id="PF07969">
    <property type="entry name" value="Amidohydro_3"/>
    <property type="match status" value="1"/>
</dbReference>
<comment type="caution">
    <text evidence="2">The sequence shown here is derived from an EMBL/GenBank/DDBJ whole genome shotgun (WGS) entry which is preliminary data.</text>
</comment>
<dbReference type="PANTHER" id="PTHR22642:SF2">
    <property type="entry name" value="PROTEIN LONG AFTER FAR-RED 3"/>
    <property type="match status" value="1"/>
</dbReference>
<sequence>ENAFIELSKKVPMPSLEDMKNAYIKAQEKYASYGITTIQEGMTATELLPMYEMLKREKVLFLDTVCYCGIDSGKGFTERFSEHKGKYKDRIKIGGYKIFLDGSPQGRTAWMRKPYENSNDYCGYGTMSDEAVYSSLKKALDDNMQLLAHCNGDRAVQQYLEAAEKLKSQGCEVSKIRPVIVHGQLMGTDQLKEAADLGFIASFFVAHVYHWGEIHLENFGKDRGSHISPGGSALKNKMIFTFHQDSPVIEPDMVETIWSSVVRETQQGICIGEEEKIPVYEALKAVTVNAAYQYFEEKDKGTIEKGKKADLIILDKNPLTCKKEELKNLKVLCTMKEGKTVYCRDIEDLKI</sequence>